<dbReference type="SUPFAM" id="SSF53850">
    <property type="entry name" value="Periplasmic binding protein-like II"/>
    <property type="match status" value="1"/>
</dbReference>
<dbReference type="PROSITE" id="PS51257">
    <property type="entry name" value="PROKAR_LIPOPROTEIN"/>
    <property type="match status" value="1"/>
</dbReference>
<reference evidence="4" key="1">
    <citation type="journal article" date="2019" name="Int. J. Syst. Evol. Microbiol.">
        <title>The Global Catalogue of Microorganisms (GCM) 10K type strain sequencing project: providing services to taxonomists for standard genome sequencing and annotation.</title>
        <authorList>
            <consortium name="The Broad Institute Genomics Platform"/>
            <consortium name="The Broad Institute Genome Sequencing Center for Infectious Disease"/>
            <person name="Wu L."/>
            <person name="Ma J."/>
        </authorList>
    </citation>
    <scope>NUCLEOTIDE SEQUENCE [LARGE SCALE GENOMIC DNA]</scope>
    <source>
        <strain evidence="4">JCM 17939</strain>
    </source>
</reference>
<dbReference type="PANTHER" id="PTHR30222">
    <property type="entry name" value="SPERMIDINE/PUTRESCINE-BINDING PERIPLASMIC PROTEIN"/>
    <property type="match status" value="1"/>
</dbReference>
<dbReference type="RefSeq" id="WP_345431868.1">
    <property type="nucleotide sequence ID" value="NZ_BAABHK010000004.1"/>
</dbReference>
<feature type="chain" id="PRO_5046807120" evidence="2">
    <location>
        <begin position="24"/>
        <end position="398"/>
    </location>
</feature>
<name>A0ABP8UCC3_9ACTN</name>
<dbReference type="InterPro" id="IPR006059">
    <property type="entry name" value="SBP"/>
</dbReference>
<organism evidence="3 4">
    <name type="scientific">Actinoallomurus vinaceus</name>
    <dbReference type="NCBI Taxonomy" id="1080074"/>
    <lineage>
        <taxon>Bacteria</taxon>
        <taxon>Bacillati</taxon>
        <taxon>Actinomycetota</taxon>
        <taxon>Actinomycetes</taxon>
        <taxon>Streptosporangiales</taxon>
        <taxon>Thermomonosporaceae</taxon>
        <taxon>Actinoallomurus</taxon>
    </lineage>
</organism>
<gene>
    <name evidence="3" type="ORF">GCM10023196_034820</name>
</gene>
<dbReference type="Pfam" id="PF13416">
    <property type="entry name" value="SBP_bac_8"/>
    <property type="match status" value="1"/>
</dbReference>
<comment type="caution">
    <text evidence="3">The sequence shown here is derived from an EMBL/GenBank/DDBJ whole genome shotgun (WGS) entry which is preliminary data.</text>
</comment>
<keyword evidence="1 2" id="KW-0732">Signal</keyword>
<feature type="signal peptide" evidence="2">
    <location>
        <begin position="1"/>
        <end position="23"/>
    </location>
</feature>
<evidence type="ECO:0000256" key="2">
    <source>
        <dbReference type="SAM" id="SignalP"/>
    </source>
</evidence>
<evidence type="ECO:0000256" key="1">
    <source>
        <dbReference type="ARBA" id="ARBA00022729"/>
    </source>
</evidence>
<sequence>MRGSRRRAAAVAATVLAAVLGLAGCSGGGKDGGHPVREVRAADTMGPGEGSVSLLTWSGYAEDGSNDPRVDWVTPFQKKTRCRVDVKYAANAQEMLQLMSKPNLHYDGVAAPPEIAGQLVADRQVVPVNPDLIDGYKDLEPALRAQLTKDGKPYGVPFTWGANLLMYDQKVVRTAPDSWGALFDPAEAKKYAGRLVVRDSPLTFGDVALYLKAHDPKLHIKNPFALTAKQLAAAQSVIDKQHPYVSTYWLNPSDAIAPFADGQAALGQVWPYQVDVLSRSGRSVAGVTPREGVTGWMDAWMIGARGDHPNCMYQWLNWASSPEVQQQVAEWDGVAPANPEACGHDRLRAQFCSAYHVGDRSYLDKIIFARTPTKDCGGAGGDCADYAAWTRAWQAARH</sequence>
<dbReference type="Gene3D" id="3.40.190.10">
    <property type="entry name" value="Periplasmic binding protein-like II"/>
    <property type="match status" value="2"/>
</dbReference>
<proteinExistence type="predicted"/>
<evidence type="ECO:0000313" key="3">
    <source>
        <dbReference type="EMBL" id="GAA4626462.1"/>
    </source>
</evidence>
<dbReference type="EMBL" id="BAABHK010000004">
    <property type="protein sequence ID" value="GAA4626462.1"/>
    <property type="molecule type" value="Genomic_DNA"/>
</dbReference>
<dbReference type="PANTHER" id="PTHR30222:SF18">
    <property type="entry name" value="BIFUNCTIONAL POLYHYDROXYBUTYRATE SYNTHASE _ ABC TRANSPORTER PERIPLASMIC BINDING PROTEIN-RELATED"/>
    <property type="match status" value="1"/>
</dbReference>
<dbReference type="Proteomes" id="UP001501442">
    <property type="component" value="Unassembled WGS sequence"/>
</dbReference>
<keyword evidence="4" id="KW-1185">Reference proteome</keyword>
<accession>A0ABP8UCC3</accession>
<evidence type="ECO:0000313" key="4">
    <source>
        <dbReference type="Proteomes" id="UP001501442"/>
    </source>
</evidence>
<protein>
    <submittedName>
        <fullName evidence="3">ABC transporter substrate-binding protein</fullName>
    </submittedName>
</protein>